<dbReference type="EMBL" id="LT546645">
    <property type="protein sequence ID" value="SAI72240.1"/>
    <property type="molecule type" value="Genomic_DNA"/>
</dbReference>
<name>A0A157SP60_9BORD</name>
<dbReference type="AlphaFoldDB" id="A0A157SP60"/>
<proteinExistence type="predicted"/>
<dbReference type="STRING" id="123899.SAMEA3906487_03110"/>
<organism evidence="1 2">
    <name type="scientific">Bordetella trematum</name>
    <dbReference type="NCBI Taxonomy" id="123899"/>
    <lineage>
        <taxon>Bacteria</taxon>
        <taxon>Pseudomonadati</taxon>
        <taxon>Pseudomonadota</taxon>
        <taxon>Betaproteobacteria</taxon>
        <taxon>Burkholderiales</taxon>
        <taxon>Alcaligenaceae</taxon>
        <taxon>Bordetella</taxon>
    </lineage>
</organism>
<reference evidence="1 2" key="1">
    <citation type="submission" date="2016-04" db="EMBL/GenBank/DDBJ databases">
        <authorList>
            <consortium name="Pathogen Informatics"/>
        </authorList>
    </citation>
    <scope>NUCLEOTIDE SEQUENCE [LARGE SCALE GENOMIC DNA]</scope>
    <source>
        <strain evidence="1 2">H044680328</strain>
    </source>
</reference>
<evidence type="ECO:0000313" key="1">
    <source>
        <dbReference type="EMBL" id="SAI72240.1"/>
    </source>
</evidence>
<gene>
    <name evidence="1" type="ORF">SAMEA3906487_03110</name>
</gene>
<sequence length="164" mass="18362">MTLRLPFNPIEAGYSIQPGDETLRIALDGGSGRYQRGVADAADTVEASWALFEGEYDAFMGFVRIWRRRGGPFFLVSLPLDGSLAEDYMASFIPKTVRLASKSGPVFIVSATLEVLRLEKFEDPSLDPYEFAYELLPYYGSFDGIADMTNRLEILVNKDWPDAE</sequence>
<dbReference type="GeneID" id="56589647"/>
<dbReference type="PATRIC" id="fig|123899.6.peg.3104"/>
<protein>
    <submittedName>
        <fullName evidence="1">Uncharacterized protein</fullName>
    </submittedName>
</protein>
<dbReference type="Proteomes" id="UP000076825">
    <property type="component" value="Chromosome 1"/>
</dbReference>
<keyword evidence="2" id="KW-1185">Reference proteome</keyword>
<evidence type="ECO:0000313" key="2">
    <source>
        <dbReference type="Proteomes" id="UP000076825"/>
    </source>
</evidence>
<accession>A0A157SP60</accession>
<dbReference type="RefSeq" id="WP_063492219.1">
    <property type="nucleotide sequence ID" value="NZ_CP016340.1"/>
</dbReference>
<dbReference type="OrthoDB" id="8686653at2"/>
<dbReference type="KEGG" id="btrm:SAMEA390648703110"/>